<accession>C5BL00</accession>
<dbReference type="InterPro" id="IPR057699">
    <property type="entry name" value="DUF7939"/>
</dbReference>
<evidence type="ECO:0000313" key="6">
    <source>
        <dbReference type="Proteomes" id="UP000009080"/>
    </source>
</evidence>
<protein>
    <recommendedName>
        <fullName evidence="4">DUF7939 domain-containing protein</fullName>
    </recommendedName>
</protein>
<feature type="region of interest" description="Disordered" evidence="1">
    <location>
        <begin position="396"/>
        <end position="423"/>
    </location>
</feature>
<feature type="transmembrane region" description="Helical" evidence="2">
    <location>
        <begin position="430"/>
        <end position="450"/>
    </location>
</feature>
<dbReference type="Pfam" id="PF25607">
    <property type="entry name" value="DUF7939"/>
    <property type="match status" value="1"/>
</dbReference>
<keyword evidence="6" id="KW-1185">Reference proteome</keyword>
<evidence type="ECO:0000259" key="4">
    <source>
        <dbReference type="Pfam" id="PF25607"/>
    </source>
</evidence>
<dbReference type="PANTHER" id="PTHR40940:SF1">
    <property type="entry name" value="PROTEIN BATD"/>
    <property type="match status" value="1"/>
</dbReference>
<dbReference type="EMBL" id="CP001614">
    <property type="protein sequence ID" value="ACR11720.1"/>
    <property type="molecule type" value="Genomic_DNA"/>
</dbReference>
<organism evidence="5 6">
    <name type="scientific">Teredinibacter turnerae (strain ATCC 39867 / T7901)</name>
    <dbReference type="NCBI Taxonomy" id="377629"/>
    <lineage>
        <taxon>Bacteria</taxon>
        <taxon>Pseudomonadati</taxon>
        <taxon>Pseudomonadota</taxon>
        <taxon>Gammaproteobacteria</taxon>
        <taxon>Cellvibrionales</taxon>
        <taxon>Cellvibrionaceae</taxon>
        <taxon>Teredinibacter</taxon>
    </lineage>
</organism>
<feature type="compositionally biased region" description="Polar residues" evidence="1">
    <location>
        <begin position="407"/>
        <end position="423"/>
    </location>
</feature>
<keyword evidence="2" id="KW-1133">Transmembrane helix</keyword>
<dbReference type="AlphaFoldDB" id="C5BL00"/>
<dbReference type="PANTHER" id="PTHR40940">
    <property type="entry name" value="PROTEIN BATD-RELATED"/>
    <property type="match status" value="1"/>
</dbReference>
<evidence type="ECO:0000256" key="2">
    <source>
        <dbReference type="SAM" id="Phobius"/>
    </source>
</evidence>
<gene>
    <name evidence="5" type="ordered locus">TERTU_2435</name>
</gene>
<dbReference type="STRING" id="377629.TERTU_2435"/>
<keyword evidence="2" id="KW-0472">Membrane</keyword>
<dbReference type="HOGENOM" id="CLU_031701_1_0_6"/>
<feature type="chain" id="PRO_5002948682" description="DUF7939 domain-containing protein" evidence="3">
    <location>
        <begin position="26"/>
        <end position="577"/>
    </location>
</feature>
<keyword evidence="3" id="KW-0732">Signal</keyword>
<evidence type="ECO:0000313" key="5">
    <source>
        <dbReference type="EMBL" id="ACR11720.1"/>
    </source>
</evidence>
<dbReference type="PROSITE" id="PS51257">
    <property type="entry name" value="PROKAR_LIPOPROTEIN"/>
    <property type="match status" value="1"/>
</dbReference>
<keyword evidence="2" id="KW-0812">Transmembrane</keyword>
<reference evidence="5 6" key="1">
    <citation type="journal article" date="2009" name="PLoS ONE">
        <title>The complete genome of Teredinibacter turnerae T7901: an intracellular endosymbiont of marine wood-boring bivalves (shipworms).</title>
        <authorList>
            <person name="Yang J.C."/>
            <person name="Madupu R."/>
            <person name="Durkin A.S."/>
            <person name="Ekborg N.A."/>
            <person name="Pedamallu C.S."/>
            <person name="Hostetler J.B."/>
            <person name="Radune D."/>
            <person name="Toms B.S."/>
            <person name="Henrissat B."/>
            <person name="Coutinho P.M."/>
            <person name="Schwarz S."/>
            <person name="Field L."/>
            <person name="Trindade-Silva A.E."/>
            <person name="Soares C.A.G."/>
            <person name="Elshahawi S."/>
            <person name="Hanora A."/>
            <person name="Schmidt E.W."/>
            <person name="Haygood M.G."/>
            <person name="Posfai J."/>
            <person name="Benner J."/>
            <person name="Madinger C."/>
            <person name="Nove J."/>
            <person name="Anton B."/>
            <person name="Chaudhary K."/>
            <person name="Foster J."/>
            <person name="Holman A."/>
            <person name="Kumar S."/>
            <person name="Lessard P.A."/>
            <person name="Luyten Y.A."/>
            <person name="Slatko B."/>
            <person name="Wood N."/>
            <person name="Wu B."/>
            <person name="Teplitski M."/>
            <person name="Mougous J.D."/>
            <person name="Ward N."/>
            <person name="Eisen J.A."/>
            <person name="Badger J.H."/>
            <person name="Distel D.L."/>
        </authorList>
    </citation>
    <scope>NUCLEOTIDE SEQUENCE [LARGE SCALE GENOMIC DNA]</scope>
    <source>
        <strain evidence="6">ATCC 39867 / T7901</strain>
    </source>
</reference>
<dbReference type="InterPro" id="IPR025738">
    <property type="entry name" value="BatD"/>
</dbReference>
<feature type="signal peptide" evidence="3">
    <location>
        <begin position="1"/>
        <end position="25"/>
    </location>
</feature>
<feature type="domain" description="DUF7939" evidence="4">
    <location>
        <begin position="473"/>
        <end position="558"/>
    </location>
</feature>
<evidence type="ECO:0000256" key="3">
    <source>
        <dbReference type="SAM" id="SignalP"/>
    </source>
</evidence>
<dbReference type="KEGG" id="ttu:TERTU_2435"/>
<sequence>MLIQKTVAIVLALAALSCGAISAHAQTLTASVDRTTIGEDETLNLSVRYNGSSNTRGQPDFANLSSQFEILNQSQSNRMNSYNGRVESYTEWQMILAPRTTGSLLIPAFEFQGARSTPIKVTVSDAQPVAPGNVKEVFIETSIDKEAAYVQEQVILRYKFYYSVNIDELAKEDLTFDNVLIEPLEETRYGKTINGKPFQVVEFGYALFPQASGVLEIPEQTWNARISRSPRRSVFDFNGGRYELKRLKTAAKTINIKEKPASFPAGATWLPSSALTLAESWASDPSQFKVGEPITRTLNLQANGLISSQLPEINTEARDPRLKIYPDQPKLNDKLDTDGAIAQRIETSAVVVNEGGEIGVPGVRIPWWNTVTDELEYAEIPDRKFWVAAGEKSKQRPIVPAPPAAAEQNNTQQLSTPSKTPSGVSGAPSWLYLLVAVLILTNGVSLLLWLRASRQQTNTVTSKDNQRAGTDSEKSLLNAFKNACEQGDEAKIRRSALAWAQAFWGKHTITSLSDIARKGTDSDLKTQCLALDASLFRKDDASGFDPTAFYRAVQQVRDSYRVNKSQNTDELAPLYHG</sequence>
<evidence type="ECO:0000256" key="1">
    <source>
        <dbReference type="SAM" id="MobiDB-lite"/>
    </source>
</evidence>
<dbReference type="eggNOG" id="COG0457">
    <property type="taxonomic scope" value="Bacteria"/>
</dbReference>
<name>C5BL00_TERTT</name>
<proteinExistence type="predicted"/>
<dbReference type="Proteomes" id="UP000009080">
    <property type="component" value="Chromosome"/>
</dbReference>
<dbReference type="Pfam" id="PF13584">
    <property type="entry name" value="BatD"/>
    <property type="match status" value="1"/>
</dbReference>